<protein>
    <recommendedName>
        <fullName evidence="4 12">GPI mannosyltransferase 2</fullName>
        <ecNumber evidence="12">2.4.1.-</ecNumber>
    </recommendedName>
</protein>
<keyword evidence="6 12" id="KW-0328">Glycosyltransferase</keyword>
<dbReference type="InterPro" id="IPR007315">
    <property type="entry name" value="PIG-V/Gpi18"/>
</dbReference>
<comment type="function">
    <text evidence="12">Mannosyltransferase involved in glycosylphosphatidylinositol-anchor biosynthesis.</text>
</comment>
<proteinExistence type="inferred from homology"/>
<feature type="transmembrane region" description="Helical" evidence="12">
    <location>
        <begin position="150"/>
        <end position="168"/>
    </location>
</feature>
<name>A0A0P7B0E6_9HYPO</name>
<dbReference type="EC" id="2.4.1.-" evidence="12"/>
<dbReference type="PANTHER" id="PTHR12468">
    <property type="entry name" value="GPI MANNOSYLTRANSFERASE 2"/>
    <property type="match status" value="1"/>
</dbReference>
<evidence type="ECO:0000313" key="14">
    <source>
        <dbReference type="Proteomes" id="UP000050424"/>
    </source>
</evidence>
<dbReference type="PANTHER" id="PTHR12468:SF2">
    <property type="entry name" value="GPI MANNOSYLTRANSFERASE 2"/>
    <property type="match status" value="1"/>
</dbReference>
<dbReference type="AlphaFoldDB" id="A0A0P7B0E6"/>
<evidence type="ECO:0000256" key="10">
    <source>
        <dbReference type="ARBA" id="ARBA00022989"/>
    </source>
</evidence>
<dbReference type="Pfam" id="PF04188">
    <property type="entry name" value="Mannosyl_trans2"/>
    <property type="match status" value="1"/>
</dbReference>
<dbReference type="STRING" id="78410.A0A0P7B0E6"/>
<keyword evidence="10 12" id="KW-1133">Transmembrane helix</keyword>
<keyword evidence="5 12" id="KW-0337">GPI-anchor biosynthesis</keyword>
<dbReference type="GO" id="GO:0006506">
    <property type="term" value="P:GPI anchor biosynthetic process"/>
    <property type="evidence" value="ECO:0007669"/>
    <property type="project" value="UniProtKB-UniPathway"/>
</dbReference>
<reference evidence="13 14" key="1">
    <citation type="submission" date="2015-09" db="EMBL/GenBank/DDBJ databases">
        <title>Draft genome of a European isolate of the apple canker pathogen Neonectria ditissima.</title>
        <authorList>
            <person name="Gomez-Cortecero A."/>
            <person name="Harrison R.J."/>
            <person name="Armitage A.D."/>
        </authorList>
    </citation>
    <scope>NUCLEOTIDE SEQUENCE [LARGE SCALE GENOMIC DNA]</scope>
    <source>
        <strain evidence="13 14">R09/05</strain>
    </source>
</reference>
<keyword evidence="8 12" id="KW-0812">Transmembrane</keyword>
<gene>
    <name evidence="13" type="ORF">AK830_g11822</name>
</gene>
<dbReference type="GO" id="GO:0004376">
    <property type="term" value="F:GPI mannosyltransferase activity"/>
    <property type="evidence" value="ECO:0007669"/>
    <property type="project" value="InterPro"/>
</dbReference>
<evidence type="ECO:0000256" key="3">
    <source>
        <dbReference type="ARBA" id="ARBA00008698"/>
    </source>
</evidence>
<evidence type="ECO:0000256" key="2">
    <source>
        <dbReference type="ARBA" id="ARBA00004687"/>
    </source>
</evidence>
<comment type="similarity">
    <text evidence="3 12">Belongs to the PIGV family.</text>
</comment>
<sequence>MALLSPATVSSRPLLSLAAAFAAWKTFLLAVALAAAAAPDYDTSTAVFFDAVYGPAAAARPPPPALAARLTRWDALYFVASAHRGYVYEQEWAFAAGLPALVRAVGRVLGAGSGVIWEPGVAIALAHASHLGAVLALHQLTVVVCGDRRLAFVAAAVHVLSPAGLFLSAPYAESPFACLSFVGNLLFALGFKAAPDSLRRNAAVVAAGAVFGLATTFRSNGLFGGLLFAVEAVRCFLSFVASPGFARLLRLVAPVLGGLFVAAGTVIPQAVAWVRYCGANAPEADRRPWCSHLIPSIYTFVQAEYWNVGFLKYWTPNQIPMFLLAAPMLTVLIESGIDLLQEPSQGRRLLGPAAGEQYRTFVRTLAATQILLAVLAITNYHVQVISRLSSAYPVWYWWVASCLMDKKRQSWGYGITVFIIMYASVQGGLFASFLPPA</sequence>
<evidence type="ECO:0000256" key="7">
    <source>
        <dbReference type="ARBA" id="ARBA00022679"/>
    </source>
</evidence>
<dbReference type="OrthoDB" id="10252502at2759"/>
<evidence type="ECO:0000256" key="5">
    <source>
        <dbReference type="ARBA" id="ARBA00022502"/>
    </source>
</evidence>
<evidence type="ECO:0000256" key="1">
    <source>
        <dbReference type="ARBA" id="ARBA00004477"/>
    </source>
</evidence>
<comment type="caution">
    <text evidence="13">The sequence shown here is derived from an EMBL/GenBank/DDBJ whole genome shotgun (WGS) entry which is preliminary data.</text>
</comment>
<dbReference type="GO" id="GO:0000009">
    <property type="term" value="F:alpha-1,6-mannosyltransferase activity"/>
    <property type="evidence" value="ECO:0007669"/>
    <property type="project" value="InterPro"/>
</dbReference>
<evidence type="ECO:0000313" key="13">
    <source>
        <dbReference type="EMBL" id="KPM34742.1"/>
    </source>
</evidence>
<evidence type="ECO:0000256" key="4">
    <source>
        <dbReference type="ARBA" id="ARBA00013795"/>
    </source>
</evidence>
<keyword evidence="14" id="KW-1185">Reference proteome</keyword>
<dbReference type="GO" id="GO:0005789">
    <property type="term" value="C:endoplasmic reticulum membrane"/>
    <property type="evidence" value="ECO:0007669"/>
    <property type="project" value="UniProtKB-SubCell"/>
</dbReference>
<dbReference type="EMBL" id="LKCW01000304">
    <property type="protein sequence ID" value="KPM34742.1"/>
    <property type="molecule type" value="Genomic_DNA"/>
</dbReference>
<comment type="caution">
    <text evidence="12">Lacks conserved residue(s) required for the propagation of feature annotation.</text>
</comment>
<evidence type="ECO:0000256" key="6">
    <source>
        <dbReference type="ARBA" id="ARBA00022676"/>
    </source>
</evidence>
<evidence type="ECO:0000256" key="11">
    <source>
        <dbReference type="ARBA" id="ARBA00023136"/>
    </source>
</evidence>
<evidence type="ECO:0000256" key="12">
    <source>
        <dbReference type="RuleBase" id="RU363112"/>
    </source>
</evidence>
<feature type="transmembrane region" description="Helical" evidence="12">
    <location>
        <begin position="248"/>
        <end position="267"/>
    </location>
</feature>
<keyword evidence="11 12" id="KW-0472">Membrane</keyword>
<dbReference type="UniPathway" id="UPA00196"/>
<accession>A0A0P7B0E6</accession>
<feature type="transmembrane region" description="Helical" evidence="12">
    <location>
        <begin position="174"/>
        <end position="191"/>
    </location>
</feature>
<comment type="subcellular location">
    <subcellularLocation>
        <location evidence="1 12">Endoplasmic reticulum membrane</location>
        <topology evidence="1 12">Multi-pass membrane protein</topology>
    </subcellularLocation>
</comment>
<feature type="transmembrane region" description="Helical" evidence="12">
    <location>
        <begin position="411"/>
        <end position="434"/>
    </location>
</feature>
<keyword evidence="7 12" id="KW-0808">Transferase</keyword>
<keyword evidence="9 12" id="KW-0256">Endoplasmic reticulum</keyword>
<dbReference type="Proteomes" id="UP000050424">
    <property type="component" value="Unassembled WGS sequence"/>
</dbReference>
<evidence type="ECO:0000256" key="9">
    <source>
        <dbReference type="ARBA" id="ARBA00022824"/>
    </source>
</evidence>
<feature type="transmembrane region" description="Helical" evidence="12">
    <location>
        <begin position="116"/>
        <end position="138"/>
    </location>
</feature>
<dbReference type="GO" id="GO:0031501">
    <property type="term" value="C:mannosyltransferase complex"/>
    <property type="evidence" value="ECO:0007669"/>
    <property type="project" value="TreeGrafter"/>
</dbReference>
<comment type="pathway">
    <text evidence="2 12">Glycolipid biosynthesis; glycosylphosphatidylinositol-anchor biosynthesis.</text>
</comment>
<evidence type="ECO:0000256" key="8">
    <source>
        <dbReference type="ARBA" id="ARBA00022692"/>
    </source>
</evidence>
<organism evidence="13 14">
    <name type="scientific">Neonectria ditissima</name>
    <dbReference type="NCBI Taxonomy" id="78410"/>
    <lineage>
        <taxon>Eukaryota</taxon>
        <taxon>Fungi</taxon>
        <taxon>Dikarya</taxon>
        <taxon>Ascomycota</taxon>
        <taxon>Pezizomycotina</taxon>
        <taxon>Sordariomycetes</taxon>
        <taxon>Hypocreomycetidae</taxon>
        <taxon>Hypocreales</taxon>
        <taxon>Nectriaceae</taxon>
        <taxon>Neonectria</taxon>
    </lineage>
</organism>